<evidence type="ECO:0000256" key="2">
    <source>
        <dbReference type="SAM" id="SignalP"/>
    </source>
</evidence>
<feature type="compositionally biased region" description="Basic residues" evidence="1">
    <location>
        <begin position="116"/>
        <end position="137"/>
    </location>
</feature>
<dbReference type="AlphaFoldDB" id="A0AAW1DH71"/>
<dbReference type="Proteomes" id="UP001461498">
    <property type="component" value="Unassembled WGS sequence"/>
</dbReference>
<gene>
    <name evidence="3" type="ORF">O3M35_007002</name>
</gene>
<feature type="compositionally biased region" description="Basic residues" evidence="1">
    <location>
        <begin position="90"/>
        <end position="101"/>
    </location>
</feature>
<name>A0AAW1DH71_9HEMI</name>
<organism evidence="3 4">
    <name type="scientific">Rhynocoris fuscipes</name>
    <dbReference type="NCBI Taxonomy" id="488301"/>
    <lineage>
        <taxon>Eukaryota</taxon>
        <taxon>Metazoa</taxon>
        <taxon>Ecdysozoa</taxon>
        <taxon>Arthropoda</taxon>
        <taxon>Hexapoda</taxon>
        <taxon>Insecta</taxon>
        <taxon>Pterygota</taxon>
        <taxon>Neoptera</taxon>
        <taxon>Paraneoptera</taxon>
        <taxon>Hemiptera</taxon>
        <taxon>Heteroptera</taxon>
        <taxon>Panheteroptera</taxon>
        <taxon>Cimicomorpha</taxon>
        <taxon>Reduviidae</taxon>
        <taxon>Harpactorinae</taxon>
        <taxon>Harpactorini</taxon>
        <taxon>Rhynocoris</taxon>
    </lineage>
</organism>
<keyword evidence="2" id="KW-0732">Signal</keyword>
<reference evidence="3 4" key="1">
    <citation type="submission" date="2022-12" db="EMBL/GenBank/DDBJ databases">
        <title>Chromosome-level genome assembly of true bugs.</title>
        <authorList>
            <person name="Ma L."/>
            <person name="Li H."/>
        </authorList>
    </citation>
    <scope>NUCLEOTIDE SEQUENCE [LARGE SCALE GENOMIC DNA]</scope>
    <source>
        <strain evidence="3">Lab_2022b</strain>
    </source>
</reference>
<feature type="chain" id="PRO_5043732556" evidence="2">
    <location>
        <begin position="22"/>
        <end position="569"/>
    </location>
</feature>
<protein>
    <submittedName>
        <fullName evidence="3">Uncharacterized protein</fullName>
    </submittedName>
</protein>
<dbReference type="EMBL" id="JAPXFL010000003">
    <property type="protein sequence ID" value="KAK9509762.1"/>
    <property type="molecule type" value="Genomic_DNA"/>
</dbReference>
<keyword evidence="4" id="KW-1185">Reference proteome</keyword>
<sequence>MKGNIYARCLLIIILWHLGFATEDSYIQDVQRIEGNSLVNKNRNKNYERSLYEKYYRDLKPENYDQDYPYRPYMEESNDEESGKDSIRTSGKKRIMKRRGSKDKNLIEKDTSSKNNHIKSRIKSQKRSKTHLRTKLRRSADSEGQLVNKENERDNNGGEEPYLAGIDSMKTIIDSADTSDSGRETLDLVKNYTNLLAPKELNYQPSYALNSDYDNLQKSEDKISALDYLRLLNSSDIDMNELNDYNDNEEDKRIVVLSPDDFKLASLTKALGESINTKNIDFPKCPAKNNEIKNNEESDEEIRSDDRKEFLKQRDEIKSVYNELLGQNYLKQDLQDSERKAKLLFFWKKLRNYGSNVKSIGDLRTKREQKLKTITLTFPIVENLESLITVAKKGNVSNNQKITDDKDMKNGSKLLSVNKGSRSTVSAPDHNADITTQLCSHTTDTCFATTRMNNFKELNEGCHIIKNLPDYIANILKQSTLVDNNNNKSSVNKDRIIMSDSGAIIPITLKKIIKLKANNEKKRSNENDNSSQDIYIVEFAKDQQVNDTVLPIQSPQMIFSIPDVPRSKR</sequence>
<feature type="compositionally biased region" description="Basic and acidic residues" evidence="1">
    <location>
        <begin position="102"/>
        <end position="112"/>
    </location>
</feature>
<evidence type="ECO:0000256" key="1">
    <source>
        <dbReference type="SAM" id="MobiDB-lite"/>
    </source>
</evidence>
<accession>A0AAW1DH71</accession>
<feature type="region of interest" description="Disordered" evidence="1">
    <location>
        <begin position="63"/>
        <end position="163"/>
    </location>
</feature>
<feature type="signal peptide" evidence="2">
    <location>
        <begin position="1"/>
        <end position="21"/>
    </location>
</feature>
<evidence type="ECO:0000313" key="4">
    <source>
        <dbReference type="Proteomes" id="UP001461498"/>
    </source>
</evidence>
<comment type="caution">
    <text evidence="3">The sequence shown here is derived from an EMBL/GenBank/DDBJ whole genome shotgun (WGS) entry which is preliminary data.</text>
</comment>
<proteinExistence type="predicted"/>
<evidence type="ECO:0000313" key="3">
    <source>
        <dbReference type="EMBL" id="KAK9509762.1"/>
    </source>
</evidence>